<dbReference type="InterPro" id="IPR003591">
    <property type="entry name" value="Leu-rich_rpt_typical-subtyp"/>
</dbReference>
<evidence type="ECO:0000256" key="1">
    <source>
        <dbReference type="ARBA" id="ARBA00022614"/>
    </source>
</evidence>
<dbReference type="PANTHER" id="PTHR24369:SF210">
    <property type="entry name" value="CHAOPTIN-RELATED"/>
    <property type="match status" value="1"/>
</dbReference>
<dbReference type="SMART" id="SM00369">
    <property type="entry name" value="LRR_TYP"/>
    <property type="match status" value="3"/>
</dbReference>
<keyword evidence="3" id="KW-0677">Repeat</keyword>
<evidence type="ECO:0008006" key="6">
    <source>
        <dbReference type="Google" id="ProtNLM"/>
    </source>
</evidence>
<reference evidence="4" key="2">
    <citation type="submission" date="2020-12" db="EMBL/GenBank/DDBJ databases">
        <authorList>
            <person name="Kanost M."/>
        </authorList>
    </citation>
    <scope>NUCLEOTIDE SEQUENCE</scope>
</reference>
<evidence type="ECO:0000313" key="4">
    <source>
        <dbReference type="EMBL" id="KAG6458996.1"/>
    </source>
</evidence>
<dbReference type="PANTHER" id="PTHR24369">
    <property type="entry name" value="ANTIGEN BSP, PUTATIVE-RELATED"/>
    <property type="match status" value="1"/>
</dbReference>
<evidence type="ECO:0000256" key="2">
    <source>
        <dbReference type="ARBA" id="ARBA00022729"/>
    </source>
</evidence>
<dbReference type="AlphaFoldDB" id="A0A921ZKA3"/>
<organism evidence="4 5">
    <name type="scientific">Manduca sexta</name>
    <name type="common">Tobacco hawkmoth</name>
    <name type="synonym">Tobacco hornworm</name>
    <dbReference type="NCBI Taxonomy" id="7130"/>
    <lineage>
        <taxon>Eukaryota</taxon>
        <taxon>Metazoa</taxon>
        <taxon>Ecdysozoa</taxon>
        <taxon>Arthropoda</taxon>
        <taxon>Hexapoda</taxon>
        <taxon>Insecta</taxon>
        <taxon>Pterygota</taxon>
        <taxon>Neoptera</taxon>
        <taxon>Endopterygota</taxon>
        <taxon>Lepidoptera</taxon>
        <taxon>Glossata</taxon>
        <taxon>Ditrysia</taxon>
        <taxon>Bombycoidea</taxon>
        <taxon>Sphingidae</taxon>
        <taxon>Sphinginae</taxon>
        <taxon>Sphingini</taxon>
        <taxon>Manduca</taxon>
    </lineage>
</organism>
<name>A0A921ZKA3_MANSE</name>
<dbReference type="InterPro" id="IPR001611">
    <property type="entry name" value="Leu-rich_rpt"/>
</dbReference>
<protein>
    <recommendedName>
        <fullName evidence="6">Connectin</fullName>
    </recommendedName>
</protein>
<gene>
    <name evidence="4" type="ORF">O3G_MSEX011153</name>
</gene>
<keyword evidence="5" id="KW-1185">Reference proteome</keyword>
<evidence type="ECO:0000256" key="3">
    <source>
        <dbReference type="ARBA" id="ARBA00022737"/>
    </source>
</evidence>
<accession>A0A921ZKA3</accession>
<dbReference type="Pfam" id="PF13855">
    <property type="entry name" value="LRR_8"/>
    <property type="match status" value="1"/>
</dbReference>
<keyword evidence="2" id="KW-0732">Signal</keyword>
<dbReference type="InterPro" id="IPR050541">
    <property type="entry name" value="LRR_TM_domain-containing"/>
</dbReference>
<proteinExistence type="predicted"/>
<comment type="caution">
    <text evidence="4">The sequence shown here is derived from an EMBL/GenBank/DDBJ whole genome shotgun (WGS) entry which is preliminary data.</text>
</comment>
<dbReference type="GO" id="GO:0005886">
    <property type="term" value="C:plasma membrane"/>
    <property type="evidence" value="ECO:0007669"/>
    <property type="project" value="TreeGrafter"/>
</dbReference>
<reference evidence="4" key="1">
    <citation type="journal article" date="2016" name="Insect Biochem. Mol. Biol.">
        <title>Multifaceted biological insights from a draft genome sequence of the tobacco hornworm moth, Manduca sexta.</title>
        <authorList>
            <person name="Kanost M.R."/>
            <person name="Arrese E.L."/>
            <person name="Cao X."/>
            <person name="Chen Y.R."/>
            <person name="Chellapilla S."/>
            <person name="Goldsmith M.R."/>
            <person name="Grosse-Wilde E."/>
            <person name="Heckel D.G."/>
            <person name="Herndon N."/>
            <person name="Jiang H."/>
            <person name="Papanicolaou A."/>
            <person name="Qu J."/>
            <person name="Soulages J.L."/>
            <person name="Vogel H."/>
            <person name="Walters J."/>
            <person name="Waterhouse R.M."/>
            <person name="Ahn S.J."/>
            <person name="Almeida F.C."/>
            <person name="An C."/>
            <person name="Aqrawi P."/>
            <person name="Bretschneider A."/>
            <person name="Bryant W.B."/>
            <person name="Bucks S."/>
            <person name="Chao H."/>
            <person name="Chevignon G."/>
            <person name="Christen J.M."/>
            <person name="Clarke D.F."/>
            <person name="Dittmer N.T."/>
            <person name="Ferguson L.C.F."/>
            <person name="Garavelou S."/>
            <person name="Gordon K.H.J."/>
            <person name="Gunaratna R.T."/>
            <person name="Han Y."/>
            <person name="Hauser F."/>
            <person name="He Y."/>
            <person name="Heidel-Fischer H."/>
            <person name="Hirsh A."/>
            <person name="Hu Y."/>
            <person name="Jiang H."/>
            <person name="Kalra D."/>
            <person name="Klinner C."/>
            <person name="Konig C."/>
            <person name="Kovar C."/>
            <person name="Kroll A.R."/>
            <person name="Kuwar S.S."/>
            <person name="Lee S.L."/>
            <person name="Lehman R."/>
            <person name="Li K."/>
            <person name="Li Z."/>
            <person name="Liang H."/>
            <person name="Lovelace S."/>
            <person name="Lu Z."/>
            <person name="Mansfield J.H."/>
            <person name="McCulloch K.J."/>
            <person name="Mathew T."/>
            <person name="Morton B."/>
            <person name="Muzny D.M."/>
            <person name="Neunemann D."/>
            <person name="Ongeri F."/>
            <person name="Pauchet Y."/>
            <person name="Pu L.L."/>
            <person name="Pyrousis I."/>
            <person name="Rao X.J."/>
            <person name="Redding A."/>
            <person name="Roesel C."/>
            <person name="Sanchez-Gracia A."/>
            <person name="Schaack S."/>
            <person name="Shukla A."/>
            <person name="Tetreau G."/>
            <person name="Wang Y."/>
            <person name="Xiong G.H."/>
            <person name="Traut W."/>
            <person name="Walsh T.K."/>
            <person name="Worley K.C."/>
            <person name="Wu D."/>
            <person name="Wu W."/>
            <person name="Wu Y.Q."/>
            <person name="Zhang X."/>
            <person name="Zou Z."/>
            <person name="Zucker H."/>
            <person name="Briscoe A.D."/>
            <person name="Burmester T."/>
            <person name="Clem R.J."/>
            <person name="Feyereisen R."/>
            <person name="Grimmelikhuijzen C.J.P."/>
            <person name="Hamodrakas S.J."/>
            <person name="Hansson B.S."/>
            <person name="Huguet E."/>
            <person name="Jermiin L.S."/>
            <person name="Lan Q."/>
            <person name="Lehman H.K."/>
            <person name="Lorenzen M."/>
            <person name="Merzendorfer H."/>
            <person name="Michalopoulos I."/>
            <person name="Morton D.B."/>
            <person name="Muthukrishnan S."/>
            <person name="Oakeshott J.G."/>
            <person name="Palmer W."/>
            <person name="Park Y."/>
            <person name="Passarelli A.L."/>
            <person name="Rozas J."/>
            <person name="Schwartz L.M."/>
            <person name="Smith W."/>
            <person name="Southgate A."/>
            <person name="Vilcinskas A."/>
            <person name="Vogt R."/>
            <person name="Wang P."/>
            <person name="Werren J."/>
            <person name="Yu X.Q."/>
            <person name="Zhou J.J."/>
            <person name="Brown S.J."/>
            <person name="Scherer S.E."/>
            <person name="Richards S."/>
            <person name="Blissard G.W."/>
        </authorList>
    </citation>
    <scope>NUCLEOTIDE SEQUENCE</scope>
</reference>
<keyword evidence="1" id="KW-0433">Leucine-rich repeat</keyword>
<sequence>MIGDLTFTELWNLNELLLDNNELKYLDERAFDGLALLQKLSMTGNKLKSINEGLLEGVRGLELLDLRNNELEYFTYETVKPILENLKMKTSVLYLSGNKLTCDCRISWIQVLRNETKSDPLKLALDEVTCLPNSVNKIETVNALNAETIEEAKSEQLYEIETNSEVLQQDGNEDYDYISQYKYEPTVQPIINNQVAVVSLTPESMPCPGEVVQKQEDSLMLSSKDESYWRSSASLNLLSSLYLSVTFVIWLAV</sequence>
<dbReference type="EMBL" id="JH668604">
    <property type="protein sequence ID" value="KAG6458996.1"/>
    <property type="molecule type" value="Genomic_DNA"/>
</dbReference>
<dbReference type="Proteomes" id="UP000791440">
    <property type="component" value="Unassembled WGS sequence"/>
</dbReference>
<evidence type="ECO:0000313" key="5">
    <source>
        <dbReference type="Proteomes" id="UP000791440"/>
    </source>
</evidence>